<name>A0ABU1EEH2_9CLOT</name>
<protein>
    <submittedName>
        <fullName evidence="3">DUF2262 domain-containing protein</fullName>
    </submittedName>
</protein>
<feature type="domain" description="DUF7021" evidence="2">
    <location>
        <begin position="6"/>
        <end position="124"/>
    </location>
</feature>
<dbReference type="Proteomes" id="UP001256646">
    <property type="component" value="Unassembled WGS sequence"/>
</dbReference>
<dbReference type="RefSeq" id="WP_252215503.1">
    <property type="nucleotide sequence ID" value="NZ_JAVJAN010000005.1"/>
</dbReference>
<dbReference type="InterPro" id="IPR019260">
    <property type="entry name" value="DUF2262"/>
</dbReference>
<dbReference type="Pfam" id="PF10020">
    <property type="entry name" value="DUF2262"/>
    <property type="match status" value="1"/>
</dbReference>
<keyword evidence="4" id="KW-1185">Reference proteome</keyword>
<evidence type="ECO:0000313" key="3">
    <source>
        <dbReference type="EMBL" id="MDR5586359.1"/>
    </source>
</evidence>
<sequence>MSKQSEIERFESRFSEEIIEIAVVTGPSGFGGGQGCDNIMWSASMYVIAWKIYDSNKPVVQEKYCLEALVDYEQLKILQKTVNRNSIIRLKVRMSKDNSKHDFMLIQIIDTCYKDSELENILREELKPVFYKDEVLGKFTFEKATNSFDTTINWMNSGVSLSFNYDKDENVIKDYLSTAHTLYNNQKEWDAKIHSYAADELLDLVNDWFKEGKEEYYESFDEEFDEEDEYYKYDEITKERFMNLMKIVYISIESNGEFYIECLDGDMFCGHCIHISGNINGEFEYAEI</sequence>
<proteinExistence type="predicted"/>
<dbReference type="InterPro" id="IPR054286">
    <property type="entry name" value="DUF7021"/>
</dbReference>
<dbReference type="EMBL" id="JAVJAN010000005">
    <property type="protein sequence ID" value="MDR5586359.1"/>
    <property type="molecule type" value="Genomic_DNA"/>
</dbReference>
<gene>
    <name evidence="3" type="ORF">RGC78_02650</name>
</gene>
<evidence type="ECO:0000259" key="2">
    <source>
        <dbReference type="Pfam" id="PF22886"/>
    </source>
</evidence>
<organism evidence="3 4">
    <name type="scientific">Clostridium aquiflavi</name>
    <dbReference type="NCBI Taxonomy" id="3073603"/>
    <lineage>
        <taxon>Bacteria</taxon>
        <taxon>Bacillati</taxon>
        <taxon>Bacillota</taxon>
        <taxon>Clostridia</taxon>
        <taxon>Eubacteriales</taxon>
        <taxon>Clostridiaceae</taxon>
        <taxon>Clostridium</taxon>
    </lineage>
</organism>
<accession>A0ABU1EEH2</accession>
<evidence type="ECO:0000313" key="4">
    <source>
        <dbReference type="Proteomes" id="UP001256646"/>
    </source>
</evidence>
<reference evidence="3 4" key="1">
    <citation type="submission" date="2023-09" db="EMBL/GenBank/DDBJ databases">
        <authorList>
            <person name="Zhai L."/>
        </authorList>
    </citation>
    <scope>NUCLEOTIDE SEQUENCE [LARGE SCALE GENOMIC DNA]</scope>
    <source>
        <strain evidence="3 4">5 N-1</strain>
    </source>
</reference>
<evidence type="ECO:0000259" key="1">
    <source>
        <dbReference type="Pfam" id="PF10020"/>
    </source>
</evidence>
<feature type="domain" description="DUF2262" evidence="1">
    <location>
        <begin position="133"/>
        <end position="288"/>
    </location>
</feature>
<comment type="caution">
    <text evidence="3">The sequence shown here is derived from an EMBL/GenBank/DDBJ whole genome shotgun (WGS) entry which is preliminary data.</text>
</comment>
<dbReference type="Pfam" id="PF22886">
    <property type="entry name" value="DUF7021"/>
    <property type="match status" value="1"/>
</dbReference>